<gene>
    <name evidence="5" type="ORF">EV210_102225</name>
</gene>
<dbReference type="InterPro" id="IPR036388">
    <property type="entry name" value="WH-like_DNA-bd_sf"/>
</dbReference>
<dbReference type="InterPro" id="IPR000835">
    <property type="entry name" value="HTH_MarR-typ"/>
</dbReference>
<dbReference type="Proteomes" id="UP000295063">
    <property type="component" value="Unassembled WGS sequence"/>
</dbReference>
<dbReference type="EMBL" id="SLUI01000002">
    <property type="protein sequence ID" value="TCL39311.1"/>
    <property type="molecule type" value="Genomic_DNA"/>
</dbReference>
<keyword evidence="3" id="KW-0804">Transcription</keyword>
<evidence type="ECO:0000256" key="3">
    <source>
        <dbReference type="ARBA" id="ARBA00023163"/>
    </source>
</evidence>
<dbReference type="PANTHER" id="PTHR42756:SF2">
    <property type="entry name" value="MARR FAMILY REGULATORY PROTEIN"/>
    <property type="match status" value="1"/>
</dbReference>
<dbReference type="AlphaFoldDB" id="A0A4R1Q0V1"/>
<dbReference type="SMART" id="SM00347">
    <property type="entry name" value="HTH_MARR"/>
    <property type="match status" value="1"/>
</dbReference>
<evidence type="ECO:0000256" key="2">
    <source>
        <dbReference type="ARBA" id="ARBA00023125"/>
    </source>
</evidence>
<dbReference type="SUPFAM" id="SSF46785">
    <property type="entry name" value="Winged helix' DNA-binding domain"/>
    <property type="match status" value="1"/>
</dbReference>
<dbReference type="Gene3D" id="1.10.10.10">
    <property type="entry name" value="Winged helix-like DNA-binding domain superfamily/Winged helix DNA-binding domain"/>
    <property type="match status" value="1"/>
</dbReference>
<dbReference type="Pfam" id="PF01047">
    <property type="entry name" value="MarR"/>
    <property type="match status" value="1"/>
</dbReference>
<reference evidence="5 6" key="1">
    <citation type="submission" date="2019-03" db="EMBL/GenBank/DDBJ databases">
        <title>Genomic Encyclopedia of Type Strains, Phase IV (KMG-IV): sequencing the most valuable type-strain genomes for metagenomic binning, comparative biology and taxonomic classification.</title>
        <authorList>
            <person name="Goeker M."/>
        </authorList>
    </citation>
    <scope>NUCLEOTIDE SEQUENCE [LARGE SCALE GENOMIC DNA]</scope>
    <source>
        <strain evidence="5 6">DSM 15969</strain>
    </source>
</reference>
<accession>A0A4R1Q0V1</accession>
<proteinExistence type="predicted"/>
<dbReference type="GO" id="GO:0003700">
    <property type="term" value="F:DNA-binding transcription factor activity"/>
    <property type="evidence" value="ECO:0007669"/>
    <property type="project" value="InterPro"/>
</dbReference>
<sequence>MLARCIQSISDIKFRELKLQRGQFVFLTRICEYPGISLVELSTVLKVDKATTTKAIQKLIEEQYVVKERNAEDKRMWHLYPAAKATASYPYIIEEENRNIENCFAGFNEQEKEAVYVLLKRMRENIEQDWKQLKTGK</sequence>
<name>A0A4R1Q0V1_9FIRM</name>
<dbReference type="RefSeq" id="WP_132075635.1">
    <property type="nucleotide sequence ID" value="NZ_DAIMLW010000322.1"/>
</dbReference>
<dbReference type="InterPro" id="IPR036390">
    <property type="entry name" value="WH_DNA-bd_sf"/>
</dbReference>
<keyword evidence="6" id="KW-1185">Reference proteome</keyword>
<dbReference type="GO" id="GO:0003677">
    <property type="term" value="F:DNA binding"/>
    <property type="evidence" value="ECO:0007669"/>
    <property type="project" value="UniProtKB-KW"/>
</dbReference>
<dbReference type="PANTHER" id="PTHR42756">
    <property type="entry name" value="TRANSCRIPTIONAL REGULATOR, MARR"/>
    <property type="match status" value="1"/>
</dbReference>
<keyword evidence="2 5" id="KW-0238">DNA-binding</keyword>
<evidence type="ECO:0000256" key="1">
    <source>
        <dbReference type="ARBA" id="ARBA00023015"/>
    </source>
</evidence>
<evidence type="ECO:0000259" key="4">
    <source>
        <dbReference type="PROSITE" id="PS50995"/>
    </source>
</evidence>
<protein>
    <submittedName>
        <fullName evidence="5">DNA-binding MarR family transcriptional regulator</fullName>
    </submittedName>
</protein>
<feature type="domain" description="HTH marR-type" evidence="4">
    <location>
        <begin position="1"/>
        <end position="124"/>
    </location>
</feature>
<dbReference type="PROSITE" id="PS50995">
    <property type="entry name" value="HTH_MARR_2"/>
    <property type="match status" value="1"/>
</dbReference>
<organism evidence="5 6">
    <name type="scientific">Anaerospora hongkongensis</name>
    <dbReference type="NCBI Taxonomy" id="244830"/>
    <lineage>
        <taxon>Bacteria</taxon>
        <taxon>Bacillati</taxon>
        <taxon>Bacillota</taxon>
        <taxon>Negativicutes</taxon>
        <taxon>Selenomonadales</taxon>
        <taxon>Sporomusaceae</taxon>
        <taxon>Anaerospora</taxon>
    </lineage>
</organism>
<keyword evidence="1" id="KW-0805">Transcription regulation</keyword>
<evidence type="ECO:0000313" key="6">
    <source>
        <dbReference type="Proteomes" id="UP000295063"/>
    </source>
</evidence>
<evidence type="ECO:0000313" key="5">
    <source>
        <dbReference type="EMBL" id="TCL39311.1"/>
    </source>
</evidence>
<dbReference type="OrthoDB" id="9808725at2"/>
<comment type="caution">
    <text evidence="5">The sequence shown here is derived from an EMBL/GenBank/DDBJ whole genome shotgun (WGS) entry which is preliminary data.</text>
</comment>